<comment type="caution">
    <text evidence="1">The sequence shown here is derived from an EMBL/GenBank/DDBJ whole genome shotgun (WGS) entry which is preliminary data.</text>
</comment>
<accession>A0A8T1XMI0</accession>
<dbReference type="Proteomes" id="UP000694240">
    <property type="component" value="Chromosome 13"/>
</dbReference>
<evidence type="ECO:0000313" key="1">
    <source>
        <dbReference type="EMBL" id="KAG7533799.1"/>
    </source>
</evidence>
<protein>
    <submittedName>
        <fullName evidence="1">Uncharacterized protein</fullName>
    </submittedName>
</protein>
<dbReference type="AlphaFoldDB" id="A0A8T1XMI0"/>
<reference evidence="1 2" key="1">
    <citation type="submission" date="2020-12" db="EMBL/GenBank/DDBJ databases">
        <title>Concerted genomic and epigenomic changes stabilize Arabidopsis allopolyploids.</title>
        <authorList>
            <person name="Chen Z."/>
        </authorList>
    </citation>
    <scope>NUCLEOTIDE SEQUENCE [LARGE SCALE GENOMIC DNA]</scope>
    <source>
        <strain evidence="1">Allo738</strain>
        <tissue evidence="1">Leaf</tissue>
    </source>
</reference>
<organism evidence="1 2">
    <name type="scientific">Arabidopsis thaliana x Arabidopsis arenosa</name>
    <dbReference type="NCBI Taxonomy" id="1240361"/>
    <lineage>
        <taxon>Eukaryota</taxon>
        <taxon>Viridiplantae</taxon>
        <taxon>Streptophyta</taxon>
        <taxon>Embryophyta</taxon>
        <taxon>Tracheophyta</taxon>
        <taxon>Spermatophyta</taxon>
        <taxon>Magnoliopsida</taxon>
        <taxon>eudicotyledons</taxon>
        <taxon>Gunneridae</taxon>
        <taxon>Pentapetalae</taxon>
        <taxon>rosids</taxon>
        <taxon>malvids</taxon>
        <taxon>Brassicales</taxon>
        <taxon>Brassicaceae</taxon>
        <taxon>Camelineae</taxon>
        <taxon>Arabidopsis</taxon>
    </lineage>
</organism>
<sequence length="192" mass="21722">MILKTICLVIAFKSFIVFLSSRESFILITIRQVSRSCVGAFPLLICPGGIGIVSHHLRRVIISDEISPKFRNEFHSQIWDPGISNFGSEDRNIKVRSNFIDKPCFLFSTTAVTVLFLTILKGWKQYGHDDTLSPAIVLGFRSIAVRIPSDDDGDVCKSRAVTFSSLAMIHCFSQIQVNIIYLFCLWYKHTET</sequence>
<evidence type="ECO:0000313" key="2">
    <source>
        <dbReference type="Proteomes" id="UP000694240"/>
    </source>
</evidence>
<dbReference type="EMBL" id="JAEFBK010000013">
    <property type="protein sequence ID" value="KAG7533799.1"/>
    <property type="molecule type" value="Genomic_DNA"/>
</dbReference>
<name>A0A8T1XMI0_9BRAS</name>
<proteinExistence type="predicted"/>
<gene>
    <name evidence="1" type="ORF">ISN45_Aa08g014020</name>
</gene>
<keyword evidence="2" id="KW-1185">Reference proteome</keyword>